<sequence>MVVPPWLESLLRTTFFRVCRAHGDAGRGECNMYCLDCKGDSFCSYCHSSKHKEHKIIQGPVSKPKPAKLGVLHLCEIYARTLLDRCRFCSLGCKVVGIERNASFNNGALKERRSKEEEEEMRQGSQQDINPCTPPPPASNAR</sequence>
<evidence type="ECO:0000256" key="1">
    <source>
        <dbReference type="SAM" id="MobiDB-lite"/>
    </source>
</evidence>
<gene>
    <name evidence="2" type="ORF">V6N12_045448</name>
</gene>
<protein>
    <recommendedName>
        <fullName evidence="4">B box-type domain-containing protein</fullName>
    </recommendedName>
</protein>
<name>A0ABR2G2V0_9ROSI</name>
<accession>A0ABR2G2V0</accession>
<proteinExistence type="predicted"/>
<keyword evidence="3" id="KW-1185">Reference proteome</keyword>
<feature type="region of interest" description="Disordered" evidence="1">
    <location>
        <begin position="107"/>
        <end position="142"/>
    </location>
</feature>
<dbReference type="EMBL" id="JBBPBM010000003">
    <property type="protein sequence ID" value="KAK8593366.1"/>
    <property type="molecule type" value="Genomic_DNA"/>
</dbReference>
<evidence type="ECO:0000313" key="3">
    <source>
        <dbReference type="Proteomes" id="UP001472677"/>
    </source>
</evidence>
<dbReference type="PANTHER" id="PTHR31065:SF56">
    <property type="entry name" value="OS11G0428700 PROTEIN"/>
    <property type="match status" value="1"/>
</dbReference>
<evidence type="ECO:0008006" key="4">
    <source>
        <dbReference type="Google" id="ProtNLM"/>
    </source>
</evidence>
<organism evidence="2 3">
    <name type="scientific">Hibiscus sabdariffa</name>
    <name type="common">roselle</name>
    <dbReference type="NCBI Taxonomy" id="183260"/>
    <lineage>
        <taxon>Eukaryota</taxon>
        <taxon>Viridiplantae</taxon>
        <taxon>Streptophyta</taxon>
        <taxon>Embryophyta</taxon>
        <taxon>Tracheophyta</taxon>
        <taxon>Spermatophyta</taxon>
        <taxon>Magnoliopsida</taxon>
        <taxon>eudicotyledons</taxon>
        <taxon>Gunneridae</taxon>
        <taxon>Pentapetalae</taxon>
        <taxon>rosids</taxon>
        <taxon>malvids</taxon>
        <taxon>Malvales</taxon>
        <taxon>Malvaceae</taxon>
        <taxon>Malvoideae</taxon>
        <taxon>Hibiscus</taxon>
    </lineage>
</organism>
<comment type="caution">
    <text evidence="2">The sequence shown here is derived from an EMBL/GenBank/DDBJ whole genome shotgun (WGS) entry which is preliminary data.</text>
</comment>
<feature type="compositionally biased region" description="Pro residues" evidence="1">
    <location>
        <begin position="132"/>
        <end position="142"/>
    </location>
</feature>
<reference evidence="2 3" key="1">
    <citation type="journal article" date="2024" name="G3 (Bethesda)">
        <title>Genome assembly of Hibiscus sabdariffa L. provides insights into metabolisms of medicinal natural products.</title>
        <authorList>
            <person name="Kim T."/>
        </authorList>
    </citation>
    <scope>NUCLEOTIDE SEQUENCE [LARGE SCALE GENOMIC DNA]</scope>
    <source>
        <strain evidence="2">TK-2024</strain>
        <tissue evidence="2">Old leaves</tissue>
    </source>
</reference>
<dbReference type="PANTHER" id="PTHR31065">
    <property type="entry name" value="PLATZ TRANSCRIPTION FACTOR FAMILY PROTEIN"/>
    <property type="match status" value="1"/>
</dbReference>
<evidence type="ECO:0000313" key="2">
    <source>
        <dbReference type="EMBL" id="KAK8593366.1"/>
    </source>
</evidence>
<dbReference type="Proteomes" id="UP001472677">
    <property type="component" value="Unassembled WGS sequence"/>
</dbReference>